<evidence type="ECO:0000256" key="1">
    <source>
        <dbReference type="ARBA" id="ARBA00022553"/>
    </source>
</evidence>
<dbReference type="InterPro" id="IPR001789">
    <property type="entry name" value="Sig_transdc_resp-reg_receiver"/>
</dbReference>
<reference evidence="6 7" key="1">
    <citation type="submission" date="2019-06" db="EMBL/GenBank/DDBJ databases">
        <title>Amycolatopsis alkalitolerans sp. nov., isolated from Gastrodia elata Blume.</title>
        <authorList>
            <person name="Narsing Rao M.P."/>
            <person name="Li W.J."/>
        </authorList>
    </citation>
    <scope>NUCLEOTIDE SEQUENCE [LARGE SCALE GENOMIC DNA]</scope>
    <source>
        <strain evidence="6 7">SYSUP0005</strain>
    </source>
</reference>
<evidence type="ECO:0000259" key="4">
    <source>
        <dbReference type="PROSITE" id="PS50043"/>
    </source>
</evidence>
<dbReference type="SMART" id="SM00448">
    <property type="entry name" value="REC"/>
    <property type="match status" value="1"/>
</dbReference>
<dbReference type="Pfam" id="PF00072">
    <property type="entry name" value="Response_reg"/>
    <property type="match status" value="1"/>
</dbReference>
<dbReference type="OrthoDB" id="9816529at2"/>
<dbReference type="GO" id="GO:0000160">
    <property type="term" value="P:phosphorelay signal transduction system"/>
    <property type="evidence" value="ECO:0007669"/>
    <property type="project" value="InterPro"/>
</dbReference>
<dbReference type="Gene3D" id="3.40.50.2300">
    <property type="match status" value="1"/>
</dbReference>
<dbReference type="PROSITE" id="PS50043">
    <property type="entry name" value="HTH_LUXR_2"/>
    <property type="match status" value="1"/>
</dbReference>
<feature type="modified residue" description="4-aspartylphosphate" evidence="3">
    <location>
        <position position="59"/>
    </location>
</feature>
<organism evidence="6 7">
    <name type="scientific">Amycolatopsis alkalitolerans</name>
    <dbReference type="NCBI Taxonomy" id="2547244"/>
    <lineage>
        <taxon>Bacteria</taxon>
        <taxon>Bacillati</taxon>
        <taxon>Actinomycetota</taxon>
        <taxon>Actinomycetes</taxon>
        <taxon>Pseudonocardiales</taxon>
        <taxon>Pseudonocardiaceae</taxon>
        <taxon>Amycolatopsis</taxon>
    </lineage>
</organism>
<dbReference type="PROSITE" id="PS00622">
    <property type="entry name" value="HTH_LUXR_1"/>
    <property type="match status" value="1"/>
</dbReference>
<accession>A0A5C4M1J6</accession>
<keyword evidence="2" id="KW-0238">DNA-binding</keyword>
<evidence type="ECO:0000313" key="6">
    <source>
        <dbReference type="EMBL" id="TNC25807.1"/>
    </source>
</evidence>
<sequence length="220" mass="23672">MQNQPLRVLVVDDHAMVLEGLKAVLGRFRGRVRVVGQALDADEAQSLVASLDPDIVLVDVRLRGSMSGLDLCRRLIDAAPDRRVVLLSAYDDEQYLFQAMRAGAAGYLLKSIGGEELVRQLELAAAGEKVVDPSMAGRAVASAARLQAGEFWPGAHLSLTQRESEVLGHLVAGLSNRAIAGKLVLGEETIKSHVRAIFRKLDVNDRAGAVATALREGIFQ</sequence>
<feature type="domain" description="HTH luxR-type" evidence="4">
    <location>
        <begin position="152"/>
        <end position="217"/>
    </location>
</feature>
<dbReference type="PRINTS" id="PR00038">
    <property type="entry name" value="HTHLUXR"/>
</dbReference>
<protein>
    <submittedName>
        <fullName evidence="6">Response regulator transcription factor</fullName>
    </submittedName>
</protein>
<dbReference type="CDD" id="cd17535">
    <property type="entry name" value="REC_NarL-like"/>
    <property type="match status" value="1"/>
</dbReference>
<dbReference type="PROSITE" id="PS50110">
    <property type="entry name" value="RESPONSE_REGULATORY"/>
    <property type="match status" value="1"/>
</dbReference>
<dbReference type="InterPro" id="IPR039420">
    <property type="entry name" value="WalR-like"/>
</dbReference>
<name>A0A5C4M1J6_9PSEU</name>
<dbReference type="GO" id="GO:0006355">
    <property type="term" value="P:regulation of DNA-templated transcription"/>
    <property type="evidence" value="ECO:0007669"/>
    <property type="project" value="InterPro"/>
</dbReference>
<evidence type="ECO:0000313" key="7">
    <source>
        <dbReference type="Proteomes" id="UP000305546"/>
    </source>
</evidence>
<dbReference type="PANTHER" id="PTHR43214:SF42">
    <property type="entry name" value="TRANSCRIPTIONAL REGULATORY PROTEIN DESR"/>
    <property type="match status" value="1"/>
</dbReference>
<dbReference type="AlphaFoldDB" id="A0A5C4M1J6"/>
<keyword evidence="7" id="KW-1185">Reference proteome</keyword>
<dbReference type="SMART" id="SM00421">
    <property type="entry name" value="HTH_LUXR"/>
    <property type="match status" value="1"/>
</dbReference>
<dbReference type="Pfam" id="PF00196">
    <property type="entry name" value="GerE"/>
    <property type="match status" value="1"/>
</dbReference>
<feature type="domain" description="Response regulatory" evidence="5">
    <location>
        <begin position="7"/>
        <end position="125"/>
    </location>
</feature>
<evidence type="ECO:0000256" key="2">
    <source>
        <dbReference type="ARBA" id="ARBA00023125"/>
    </source>
</evidence>
<dbReference type="CDD" id="cd06170">
    <property type="entry name" value="LuxR_C_like"/>
    <property type="match status" value="1"/>
</dbReference>
<evidence type="ECO:0000256" key="3">
    <source>
        <dbReference type="PROSITE-ProRule" id="PRU00169"/>
    </source>
</evidence>
<comment type="caution">
    <text evidence="6">The sequence shown here is derived from an EMBL/GenBank/DDBJ whole genome shotgun (WGS) entry which is preliminary data.</text>
</comment>
<dbReference type="SUPFAM" id="SSF46894">
    <property type="entry name" value="C-terminal effector domain of the bipartite response regulators"/>
    <property type="match status" value="1"/>
</dbReference>
<gene>
    <name evidence="6" type="ORF">FG385_14285</name>
</gene>
<dbReference type="InterPro" id="IPR016032">
    <property type="entry name" value="Sig_transdc_resp-reg_C-effctor"/>
</dbReference>
<proteinExistence type="predicted"/>
<dbReference type="GO" id="GO:0003677">
    <property type="term" value="F:DNA binding"/>
    <property type="evidence" value="ECO:0007669"/>
    <property type="project" value="UniProtKB-KW"/>
</dbReference>
<dbReference type="PANTHER" id="PTHR43214">
    <property type="entry name" value="TWO-COMPONENT RESPONSE REGULATOR"/>
    <property type="match status" value="1"/>
</dbReference>
<dbReference type="InterPro" id="IPR011006">
    <property type="entry name" value="CheY-like_superfamily"/>
</dbReference>
<dbReference type="SUPFAM" id="SSF52172">
    <property type="entry name" value="CheY-like"/>
    <property type="match status" value="1"/>
</dbReference>
<dbReference type="EMBL" id="VDFW01000010">
    <property type="protein sequence ID" value="TNC25807.1"/>
    <property type="molecule type" value="Genomic_DNA"/>
</dbReference>
<keyword evidence="1 3" id="KW-0597">Phosphoprotein</keyword>
<dbReference type="Proteomes" id="UP000305546">
    <property type="component" value="Unassembled WGS sequence"/>
</dbReference>
<evidence type="ECO:0000259" key="5">
    <source>
        <dbReference type="PROSITE" id="PS50110"/>
    </source>
</evidence>
<dbReference type="InterPro" id="IPR058245">
    <property type="entry name" value="NreC/VraR/RcsB-like_REC"/>
</dbReference>
<dbReference type="RefSeq" id="WP_139097192.1">
    <property type="nucleotide sequence ID" value="NZ_VDFW01000010.1"/>
</dbReference>
<dbReference type="InterPro" id="IPR000792">
    <property type="entry name" value="Tscrpt_reg_LuxR_C"/>
</dbReference>